<dbReference type="InterPro" id="IPR052560">
    <property type="entry name" value="RdDP_mobile_element"/>
</dbReference>
<evidence type="ECO:0000313" key="1">
    <source>
        <dbReference type="EMBL" id="VVC34166.1"/>
    </source>
</evidence>
<keyword evidence="2" id="KW-1185">Reference proteome</keyword>
<name>A0A5E4MRP4_9HEMI</name>
<organism evidence="1 2">
    <name type="scientific">Cinara cedri</name>
    <dbReference type="NCBI Taxonomy" id="506608"/>
    <lineage>
        <taxon>Eukaryota</taxon>
        <taxon>Metazoa</taxon>
        <taxon>Ecdysozoa</taxon>
        <taxon>Arthropoda</taxon>
        <taxon>Hexapoda</taxon>
        <taxon>Insecta</taxon>
        <taxon>Pterygota</taxon>
        <taxon>Neoptera</taxon>
        <taxon>Paraneoptera</taxon>
        <taxon>Hemiptera</taxon>
        <taxon>Sternorrhyncha</taxon>
        <taxon>Aphidomorpha</taxon>
        <taxon>Aphidoidea</taxon>
        <taxon>Aphididae</taxon>
        <taxon>Lachninae</taxon>
        <taxon>Cinara</taxon>
    </lineage>
</organism>
<accession>A0A5E4MRP4</accession>
<proteinExistence type="predicted"/>
<dbReference type="Proteomes" id="UP000325440">
    <property type="component" value="Unassembled WGS sequence"/>
</dbReference>
<dbReference type="PANTHER" id="PTHR36688:SF2">
    <property type="entry name" value="ENDONUCLEASE_EXONUCLEASE_PHOSPHATASE DOMAIN-CONTAINING PROTEIN"/>
    <property type="match status" value="1"/>
</dbReference>
<dbReference type="AlphaFoldDB" id="A0A5E4MRP4"/>
<evidence type="ECO:0008006" key="3">
    <source>
        <dbReference type="Google" id="ProtNLM"/>
    </source>
</evidence>
<protein>
    <recommendedName>
        <fullName evidence="3">RNA-directed DNA polymerase from mobile element jockey</fullName>
    </recommendedName>
</protein>
<dbReference type="EMBL" id="CABPRJ010000985">
    <property type="protein sequence ID" value="VVC34166.1"/>
    <property type="molecule type" value="Genomic_DNA"/>
</dbReference>
<evidence type="ECO:0000313" key="2">
    <source>
        <dbReference type="Proteomes" id="UP000325440"/>
    </source>
</evidence>
<gene>
    <name evidence="1" type="ORF">CINCED_3A019853</name>
</gene>
<dbReference type="OrthoDB" id="409048at2759"/>
<dbReference type="PANTHER" id="PTHR36688">
    <property type="entry name" value="ENDO/EXONUCLEASE/PHOSPHATASE DOMAIN-CONTAINING PROTEIN"/>
    <property type="match status" value="1"/>
</dbReference>
<sequence>MPDTTSKKLRPNPSKTVVTAFHLNNKEANRELTVHFCGDTIRNSKLPVYLGITLDRAFIFKAHLQKVAAKIKTRNSLINKLAGTIWGSSTHILRTLTLALTYSVAEYCAPVWEGSQHCSLIDVQLRKALRKITDTVTRTNNQWLPVLANIEPPHLRRQNYVLREKERISKYPDLPIHEDGLENPKLKSRKPFLMRTNEIVDTKKLIPDTWQEEWARKKTWGRLNHTRTRQGRCKDLMHKWKLKNDPNCDYGEGVQSMRHIIEECSLRKYDGDLRLTVTLEEVAWLEKLDIDL</sequence>
<reference evidence="1 2" key="1">
    <citation type="submission" date="2019-08" db="EMBL/GenBank/DDBJ databases">
        <authorList>
            <person name="Alioto T."/>
            <person name="Alioto T."/>
            <person name="Gomez Garrido J."/>
        </authorList>
    </citation>
    <scope>NUCLEOTIDE SEQUENCE [LARGE SCALE GENOMIC DNA]</scope>
</reference>